<dbReference type="Proteomes" id="UP001187192">
    <property type="component" value="Unassembled WGS sequence"/>
</dbReference>
<feature type="region of interest" description="Disordered" evidence="1">
    <location>
        <begin position="22"/>
        <end position="64"/>
    </location>
</feature>
<sequence length="64" mass="7280">MKSQVKAWDGITLISNECIEPNRPNFGTLQPWTSNNKNEGNHSVAIPRPDSEHQQREVEVEGQH</sequence>
<reference evidence="2" key="1">
    <citation type="submission" date="2023-07" db="EMBL/GenBank/DDBJ databases">
        <title>draft genome sequence of fig (Ficus carica).</title>
        <authorList>
            <person name="Takahashi T."/>
            <person name="Nishimura K."/>
        </authorList>
    </citation>
    <scope>NUCLEOTIDE SEQUENCE</scope>
</reference>
<keyword evidence="3" id="KW-1185">Reference proteome</keyword>
<dbReference type="EMBL" id="BTGU01000002">
    <property type="protein sequence ID" value="GMN28813.1"/>
    <property type="molecule type" value="Genomic_DNA"/>
</dbReference>
<feature type="compositionally biased region" description="Basic and acidic residues" evidence="1">
    <location>
        <begin position="49"/>
        <end position="64"/>
    </location>
</feature>
<proteinExistence type="predicted"/>
<accession>A0AA87ZLQ5</accession>
<dbReference type="AlphaFoldDB" id="A0AA87ZLQ5"/>
<evidence type="ECO:0000313" key="3">
    <source>
        <dbReference type="Proteomes" id="UP001187192"/>
    </source>
</evidence>
<protein>
    <submittedName>
        <fullName evidence="2">Uncharacterized protein</fullName>
    </submittedName>
</protein>
<comment type="caution">
    <text evidence="2">The sequence shown here is derived from an EMBL/GenBank/DDBJ whole genome shotgun (WGS) entry which is preliminary data.</text>
</comment>
<evidence type="ECO:0000256" key="1">
    <source>
        <dbReference type="SAM" id="MobiDB-lite"/>
    </source>
</evidence>
<feature type="compositionally biased region" description="Polar residues" evidence="1">
    <location>
        <begin position="25"/>
        <end position="38"/>
    </location>
</feature>
<organism evidence="2 3">
    <name type="scientific">Ficus carica</name>
    <name type="common">Common fig</name>
    <dbReference type="NCBI Taxonomy" id="3494"/>
    <lineage>
        <taxon>Eukaryota</taxon>
        <taxon>Viridiplantae</taxon>
        <taxon>Streptophyta</taxon>
        <taxon>Embryophyta</taxon>
        <taxon>Tracheophyta</taxon>
        <taxon>Spermatophyta</taxon>
        <taxon>Magnoliopsida</taxon>
        <taxon>eudicotyledons</taxon>
        <taxon>Gunneridae</taxon>
        <taxon>Pentapetalae</taxon>
        <taxon>rosids</taxon>
        <taxon>fabids</taxon>
        <taxon>Rosales</taxon>
        <taxon>Moraceae</taxon>
        <taxon>Ficeae</taxon>
        <taxon>Ficus</taxon>
    </lineage>
</organism>
<name>A0AA87ZLQ5_FICCA</name>
<evidence type="ECO:0000313" key="2">
    <source>
        <dbReference type="EMBL" id="GMN28813.1"/>
    </source>
</evidence>
<gene>
    <name evidence="2" type="ORF">TIFTF001_002200</name>
</gene>